<evidence type="ECO:0000259" key="7">
    <source>
        <dbReference type="PROSITE" id="PS50949"/>
    </source>
</evidence>
<dbReference type="PANTHER" id="PTHR43537">
    <property type="entry name" value="TRANSCRIPTIONAL REGULATOR, GNTR FAMILY"/>
    <property type="match status" value="1"/>
</dbReference>
<dbReference type="KEGG" id="maer:DAI18_04285"/>
<sequence length="252" mass="27636">MSHLPINVPRLADAIVRELEASILDGVYKPGDRLPPERQLADEFGVSRASLREAIKQLSARGMVDSRQGGGTFVTDRLERSFSGPWEELLGQHVDLRDDVLEFRRMLEGEVAALAAVRATDADRTRLAQLFAELEASYATGDLVLQSTADVAFHSALADAAHNVLLAHLTTSLLGMLQSNIHDNIANLFNIKPVASDLLAQHRAIWHAIDGRDPARARAAAETHLDFVANTLAAMRVEARRVERATRRLAAQ</sequence>
<dbReference type="InterPro" id="IPR036390">
    <property type="entry name" value="WH_DNA-bd_sf"/>
</dbReference>
<dbReference type="OrthoDB" id="5296437at2"/>
<proteinExistence type="predicted"/>
<dbReference type="AlphaFoldDB" id="A0A2S0P7P1"/>
<dbReference type="EMBL" id="CP028519">
    <property type="protein sequence ID" value="AVY93351.1"/>
    <property type="molecule type" value="Genomic_DNA"/>
</dbReference>
<dbReference type="PRINTS" id="PR00035">
    <property type="entry name" value="HTHGNTR"/>
</dbReference>
<keyword evidence="3" id="KW-0238">DNA-binding</keyword>
<dbReference type="InterPro" id="IPR036388">
    <property type="entry name" value="WH-like_DNA-bd_sf"/>
</dbReference>
<keyword evidence="9" id="KW-1185">Reference proteome</keyword>
<evidence type="ECO:0000256" key="4">
    <source>
        <dbReference type="ARBA" id="ARBA00023163"/>
    </source>
</evidence>
<dbReference type="SUPFAM" id="SSF48008">
    <property type="entry name" value="GntR ligand-binding domain-like"/>
    <property type="match status" value="1"/>
</dbReference>
<dbReference type="STRING" id="1122240.GCA_000620105_00598"/>
<gene>
    <name evidence="8" type="ORF">DAI18_04285</name>
</gene>
<dbReference type="SMART" id="SM00345">
    <property type="entry name" value="HTH_GNTR"/>
    <property type="match status" value="1"/>
</dbReference>
<evidence type="ECO:0000256" key="5">
    <source>
        <dbReference type="ARBA" id="ARBA00037357"/>
    </source>
</evidence>
<evidence type="ECO:0000313" key="9">
    <source>
        <dbReference type="Proteomes" id="UP000244173"/>
    </source>
</evidence>
<reference evidence="8 9" key="1">
    <citation type="submission" date="2018-04" db="EMBL/GenBank/DDBJ databases">
        <title>Denitrifier Microvirgula.</title>
        <authorList>
            <person name="Anderson E."/>
            <person name="Jang J."/>
            <person name="Ishii S."/>
        </authorList>
    </citation>
    <scope>NUCLEOTIDE SEQUENCE [LARGE SCALE GENOMIC DNA]</scope>
    <source>
        <strain evidence="8 9">BE2.4</strain>
    </source>
</reference>
<dbReference type="GO" id="GO:0003677">
    <property type="term" value="F:DNA binding"/>
    <property type="evidence" value="ECO:0007669"/>
    <property type="project" value="UniProtKB-KW"/>
</dbReference>
<dbReference type="SMART" id="SM00895">
    <property type="entry name" value="FCD"/>
    <property type="match status" value="1"/>
</dbReference>
<evidence type="ECO:0000256" key="3">
    <source>
        <dbReference type="ARBA" id="ARBA00023125"/>
    </source>
</evidence>
<dbReference type="PROSITE" id="PS50949">
    <property type="entry name" value="HTH_GNTR"/>
    <property type="match status" value="1"/>
</dbReference>
<dbReference type="PANTHER" id="PTHR43537:SF34">
    <property type="entry name" value="PYRUVATE DEHYDROGENASE COMPLEX REPRESSOR"/>
    <property type="match status" value="1"/>
</dbReference>
<dbReference type="Gene3D" id="1.10.10.10">
    <property type="entry name" value="Winged helix-like DNA-binding domain superfamily/Winged helix DNA-binding domain"/>
    <property type="match status" value="1"/>
</dbReference>
<dbReference type="Pfam" id="PF07729">
    <property type="entry name" value="FCD"/>
    <property type="match status" value="1"/>
</dbReference>
<dbReference type="GO" id="GO:0003700">
    <property type="term" value="F:DNA-binding transcription factor activity"/>
    <property type="evidence" value="ECO:0007669"/>
    <property type="project" value="InterPro"/>
</dbReference>
<dbReference type="Gene3D" id="1.20.120.530">
    <property type="entry name" value="GntR ligand-binding domain-like"/>
    <property type="match status" value="1"/>
</dbReference>
<dbReference type="Pfam" id="PF00392">
    <property type="entry name" value="GntR"/>
    <property type="match status" value="1"/>
</dbReference>
<evidence type="ECO:0000256" key="1">
    <source>
        <dbReference type="ARBA" id="ARBA00022491"/>
    </source>
</evidence>
<keyword evidence="2" id="KW-0805">Transcription regulation</keyword>
<dbReference type="InterPro" id="IPR000524">
    <property type="entry name" value="Tscrpt_reg_HTH_GntR"/>
</dbReference>
<evidence type="ECO:0000256" key="6">
    <source>
        <dbReference type="ARBA" id="ARBA00039592"/>
    </source>
</evidence>
<comment type="function">
    <text evidence="5">Transcriptional repressor for the pyruvate dehydrogenase complex genes aceEF and lpd.</text>
</comment>
<dbReference type="Proteomes" id="UP000244173">
    <property type="component" value="Chromosome"/>
</dbReference>
<accession>A0A2S0P7P1</accession>
<dbReference type="RefSeq" id="WP_028498070.1">
    <property type="nucleotide sequence ID" value="NZ_CALFSO010000071.1"/>
</dbReference>
<evidence type="ECO:0000256" key="2">
    <source>
        <dbReference type="ARBA" id="ARBA00023015"/>
    </source>
</evidence>
<protein>
    <recommendedName>
        <fullName evidence="6">Pyruvate dehydrogenase complex repressor</fullName>
    </recommendedName>
</protein>
<keyword evidence="4" id="KW-0804">Transcription</keyword>
<name>A0A2S0P7P1_9NEIS</name>
<keyword evidence="1" id="KW-0678">Repressor</keyword>
<dbReference type="SUPFAM" id="SSF46785">
    <property type="entry name" value="Winged helix' DNA-binding domain"/>
    <property type="match status" value="1"/>
</dbReference>
<evidence type="ECO:0000313" key="8">
    <source>
        <dbReference type="EMBL" id="AVY93351.1"/>
    </source>
</evidence>
<dbReference type="InterPro" id="IPR011711">
    <property type="entry name" value="GntR_C"/>
</dbReference>
<dbReference type="InterPro" id="IPR008920">
    <property type="entry name" value="TF_FadR/GntR_C"/>
</dbReference>
<dbReference type="CDD" id="cd07377">
    <property type="entry name" value="WHTH_GntR"/>
    <property type="match status" value="1"/>
</dbReference>
<organism evidence="8 9">
    <name type="scientific">Microvirgula aerodenitrificans</name>
    <dbReference type="NCBI Taxonomy" id="57480"/>
    <lineage>
        <taxon>Bacteria</taxon>
        <taxon>Pseudomonadati</taxon>
        <taxon>Pseudomonadota</taxon>
        <taxon>Betaproteobacteria</taxon>
        <taxon>Neisseriales</taxon>
        <taxon>Aquaspirillaceae</taxon>
        <taxon>Microvirgula</taxon>
    </lineage>
</organism>
<feature type="domain" description="HTH gntR-type" evidence="7">
    <location>
        <begin position="9"/>
        <end position="77"/>
    </location>
</feature>